<comment type="caution">
    <text evidence="1">The sequence shown here is derived from an EMBL/GenBank/DDBJ whole genome shotgun (WGS) entry which is preliminary data.</text>
</comment>
<keyword evidence="2" id="KW-1185">Reference proteome</keyword>
<dbReference type="AlphaFoldDB" id="A0AA40LIG9"/>
<evidence type="ECO:0008006" key="3">
    <source>
        <dbReference type="Google" id="ProtNLM"/>
    </source>
</evidence>
<sequence>MQSLLCDGKHIQVVDAATVKHLLGDQPKGKGGDVQHVQRPPCLSCLQVPIAKVWLERSDGLEVSFDEEKFEASRGWFMKFKERNHLHNIKVQGKAASADVEAAASYQENLAKIINESKEAKISTLTGIWNKFIPTLMDDFEGLKTSVGKIAAAVVERARELELEVEPEELQEPHNKTLMNEELLLMYEQRR</sequence>
<organism evidence="1 2">
    <name type="scientific">Cnephaeus nilssonii</name>
    <name type="common">Northern bat</name>
    <name type="synonym">Eptesicus nilssonii</name>
    <dbReference type="NCBI Taxonomy" id="3371016"/>
    <lineage>
        <taxon>Eukaryota</taxon>
        <taxon>Metazoa</taxon>
        <taxon>Chordata</taxon>
        <taxon>Craniata</taxon>
        <taxon>Vertebrata</taxon>
        <taxon>Euteleostomi</taxon>
        <taxon>Mammalia</taxon>
        <taxon>Eutheria</taxon>
        <taxon>Laurasiatheria</taxon>
        <taxon>Chiroptera</taxon>
        <taxon>Yangochiroptera</taxon>
        <taxon>Vespertilionidae</taxon>
        <taxon>Cnephaeus</taxon>
    </lineage>
</organism>
<evidence type="ECO:0000313" key="1">
    <source>
        <dbReference type="EMBL" id="KAK1332923.1"/>
    </source>
</evidence>
<accession>A0AA40LIG9</accession>
<dbReference type="EMBL" id="JAULJE010000017">
    <property type="protein sequence ID" value="KAK1332923.1"/>
    <property type="molecule type" value="Genomic_DNA"/>
</dbReference>
<reference evidence="1" key="1">
    <citation type="submission" date="2023-06" db="EMBL/GenBank/DDBJ databases">
        <title>Reference genome for the Northern bat (Eptesicus nilssonii), a most northern bat species.</title>
        <authorList>
            <person name="Laine V.N."/>
            <person name="Pulliainen A.T."/>
            <person name="Lilley T.M."/>
        </authorList>
    </citation>
    <scope>NUCLEOTIDE SEQUENCE</scope>
    <source>
        <strain evidence="1">BLF_Eptnil</strain>
        <tissue evidence="1">Kidney</tissue>
    </source>
</reference>
<evidence type="ECO:0000313" key="2">
    <source>
        <dbReference type="Proteomes" id="UP001177744"/>
    </source>
</evidence>
<name>A0AA40LIG9_CNENI</name>
<gene>
    <name evidence="1" type="ORF">QTO34_006454</name>
</gene>
<dbReference type="Proteomes" id="UP001177744">
    <property type="component" value="Unassembled WGS sequence"/>
</dbReference>
<protein>
    <recommendedName>
        <fullName evidence="3">HTH CENPB-type domain-containing protein</fullName>
    </recommendedName>
</protein>
<proteinExistence type="predicted"/>